<evidence type="ECO:0000256" key="23">
    <source>
        <dbReference type="ARBA" id="ARBA00033274"/>
    </source>
</evidence>
<dbReference type="AlphaFoldDB" id="A0A8J1XT73"/>
<evidence type="ECO:0000313" key="28">
    <source>
        <dbReference type="Proteomes" id="UP000749559"/>
    </source>
</evidence>
<evidence type="ECO:0000256" key="4">
    <source>
        <dbReference type="ARBA" id="ARBA00010617"/>
    </source>
</evidence>
<evidence type="ECO:0000256" key="5">
    <source>
        <dbReference type="ARBA" id="ARBA00012764"/>
    </source>
</evidence>
<gene>
    <name evidence="27" type="ORF">OFUS_LOCUS5965</name>
</gene>
<evidence type="ECO:0000256" key="18">
    <source>
        <dbReference type="ARBA" id="ARBA00023166"/>
    </source>
</evidence>
<evidence type="ECO:0000256" key="7">
    <source>
        <dbReference type="ARBA" id="ARBA00022548"/>
    </source>
</evidence>
<keyword evidence="7" id="KW-0153">Cholesterol metabolism</keyword>
<evidence type="ECO:0000256" key="8">
    <source>
        <dbReference type="ARBA" id="ARBA00022617"/>
    </source>
</evidence>
<dbReference type="OrthoDB" id="3945418at2759"/>
<dbReference type="InterPro" id="IPR036396">
    <property type="entry name" value="Cyt_P450_sf"/>
</dbReference>
<dbReference type="GO" id="GO:0006700">
    <property type="term" value="P:C21-steroid hormone biosynthetic process"/>
    <property type="evidence" value="ECO:0007669"/>
    <property type="project" value="TreeGrafter"/>
</dbReference>
<evidence type="ECO:0000256" key="21">
    <source>
        <dbReference type="ARBA" id="ARBA00030343"/>
    </source>
</evidence>
<evidence type="ECO:0000256" key="16">
    <source>
        <dbReference type="ARBA" id="ARBA00023128"/>
    </source>
</evidence>
<evidence type="ECO:0000256" key="17">
    <source>
        <dbReference type="ARBA" id="ARBA00023136"/>
    </source>
</evidence>
<evidence type="ECO:0000256" key="11">
    <source>
        <dbReference type="ARBA" id="ARBA00022946"/>
    </source>
</evidence>
<dbReference type="InterPro" id="IPR017972">
    <property type="entry name" value="Cyt_P450_CS"/>
</dbReference>
<organism evidence="27 28">
    <name type="scientific">Owenia fusiformis</name>
    <name type="common">Polychaete worm</name>
    <dbReference type="NCBI Taxonomy" id="6347"/>
    <lineage>
        <taxon>Eukaryota</taxon>
        <taxon>Metazoa</taxon>
        <taxon>Spiralia</taxon>
        <taxon>Lophotrochozoa</taxon>
        <taxon>Annelida</taxon>
        <taxon>Polychaeta</taxon>
        <taxon>Sedentaria</taxon>
        <taxon>Canalipalpata</taxon>
        <taxon>Sabellida</taxon>
        <taxon>Oweniida</taxon>
        <taxon>Oweniidae</taxon>
        <taxon>Owenia</taxon>
    </lineage>
</organism>
<dbReference type="GO" id="GO:0034650">
    <property type="term" value="P:cortisol metabolic process"/>
    <property type="evidence" value="ECO:0007669"/>
    <property type="project" value="TreeGrafter"/>
</dbReference>
<evidence type="ECO:0000256" key="19">
    <source>
        <dbReference type="ARBA" id="ARBA00023221"/>
    </source>
</evidence>
<dbReference type="SUPFAM" id="SSF48264">
    <property type="entry name" value="Cytochrome P450"/>
    <property type="match status" value="1"/>
</dbReference>
<keyword evidence="10" id="KW-0999">Mitochondrion inner membrane</keyword>
<accession>A0A8J1XT73</accession>
<evidence type="ECO:0000256" key="20">
    <source>
        <dbReference type="ARBA" id="ARBA00023250"/>
    </source>
</evidence>
<comment type="caution">
    <text evidence="27">The sequence shown here is derived from an EMBL/GenBank/DDBJ whole genome shotgun (WGS) entry which is preliminary data.</text>
</comment>
<dbReference type="InterPro" id="IPR001128">
    <property type="entry name" value="Cyt_P450"/>
</dbReference>
<evidence type="ECO:0000256" key="9">
    <source>
        <dbReference type="ARBA" id="ARBA00022723"/>
    </source>
</evidence>
<dbReference type="PRINTS" id="PR00463">
    <property type="entry name" value="EP450I"/>
</dbReference>
<keyword evidence="14 26" id="KW-0503">Monooxygenase</keyword>
<dbReference type="PANTHER" id="PTHR24279">
    <property type="entry name" value="CYTOCHROME P450"/>
    <property type="match status" value="1"/>
</dbReference>
<keyword evidence="8 25" id="KW-0349">Heme</keyword>
<evidence type="ECO:0000256" key="12">
    <source>
        <dbReference type="ARBA" id="ARBA00023002"/>
    </source>
</evidence>
<evidence type="ECO:0000256" key="24">
    <source>
        <dbReference type="ARBA" id="ARBA00033394"/>
    </source>
</evidence>
<dbReference type="GO" id="GO:0006704">
    <property type="term" value="P:glucocorticoid biosynthetic process"/>
    <property type="evidence" value="ECO:0007669"/>
    <property type="project" value="TreeGrafter"/>
</dbReference>
<keyword evidence="18" id="KW-1207">Sterol metabolism</keyword>
<dbReference type="PROSITE" id="PS00086">
    <property type="entry name" value="CYTOCHROME_P450"/>
    <property type="match status" value="1"/>
</dbReference>
<dbReference type="GO" id="GO:0020037">
    <property type="term" value="F:heme binding"/>
    <property type="evidence" value="ECO:0007669"/>
    <property type="project" value="InterPro"/>
</dbReference>
<evidence type="ECO:0000256" key="15">
    <source>
        <dbReference type="ARBA" id="ARBA00023098"/>
    </source>
</evidence>
<evidence type="ECO:0000256" key="2">
    <source>
        <dbReference type="ARBA" id="ARBA00004637"/>
    </source>
</evidence>
<dbReference type="InterPro" id="IPR050479">
    <property type="entry name" value="CYP11_CYP27_families"/>
</dbReference>
<dbReference type="EC" id="1.14.15.6" evidence="5"/>
<keyword evidence="16" id="KW-0496">Mitochondrion</keyword>
<keyword evidence="12 26" id="KW-0560">Oxidoreductase</keyword>
<evidence type="ECO:0000256" key="1">
    <source>
        <dbReference type="ARBA" id="ARBA00001971"/>
    </source>
</evidence>
<evidence type="ECO:0000256" key="3">
    <source>
        <dbReference type="ARBA" id="ARBA00005108"/>
    </source>
</evidence>
<comment type="similarity">
    <text evidence="4 26">Belongs to the cytochrome P450 family.</text>
</comment>
<dbReference type="GO" id="GO:0008203">
    <property type="term" value="P:cholesterol metabolic process"/>
    <property type="evidence" value="ECO:0007669"/>
    <property type="project" value="UniProtKB-KW"/>
</dbReference>
<evidence type="ECO:0000256" key="13">
    <source>
        <dbReference type="ARBA" id="ARBA00023004"/>
    </source>
</evidence>
<keyword evidence="19" id="KW-0753">Steroid metabolism</keyword>
<keyword evidence="28" id="KW-1185">Reference proteome</keyword>
<evidence type="ECO:0000256" key="25">
    <source>
        <dbReference type="PIRSR" id="PIRSR602401-1"/>
    </source>
</evidence>
<dbReference type="PRINTS" id="PR00385">
    <property type="entry name" value="P450"/>
</dbReference>
<reference evidence="27" key="1">
    <citation type="submission" date="2022-03" db="EMBL/GenBank/DDBJ databases">
        <authorList>
            <person name="Martin C."/>
        </authorList>
    </citation>
    <scope>NUCLEOTIDE SEQUENCE</scope>
</reference>
<proteinExistence type="inferred from homology"/>
<comment type="pathway">
    <text evidence="3">Lipid metabolism; C21-steroid hormone metabolism.</text>
</comment>
<evidence type="ECO:0000256" key="6">
    <source>
        <dbReference type="ARBA" id="ARBA00019844"/>
    </source>
</evidence>
<dbReference type="InterPro" id="IPR002401">
    <property type="entry name" value="Cyt_P450_E_grp-I"/>
</dbReference>
<protein>
    <recommendedName>
        <fullName evidence="6">Cholesterol side-chain cleavage enzyme, mitochondrial</fullName>
        <ecNumber evidence="5">1.14.15.6</ecNumber>
    </recommendedName>
    <alternativeName>
        <fullName evidence="21">CYPXIA1</fullName>
    </alternativeName>
    <alternativeName>
        <fullName evidence="23">Cholesterol desmolase</fullName>
    </alternativeName>
    <alternativeName>
        <fullName evidence="22">Cytochrome P450 11A1</fullName>
    </alternativeName>
    <alternativeName>
        <fullName evidence="24">Cytochrome P450(scc)</fullName>
    </alternativeName>
</protein>
<dbReference type="GO" id="GO:0005506">
    <property type="term" value="F:iron ion binding"/>
    <property type="evidence" value="ECO:0007669"/>
    <property type="project" value="InterPro"/>
</dbReference>
<feature type="binding site" description="axial binding residue" evidence="25">
    <location>
        <position position="481"/>
    </location>
    <ligand>
        <name>heme</name>
        <dbReference type="ChEBI" id="CHEBI:30413"/>
    </ligand>
    <ligandPart>
        <name>Fe</name>
        <dbReference type="ChEBI" id="CHEBI:18248"/>
    </ligandPart>
</feature>
<evidence type="ECO:0000256" key="22">
    <source>
        <dbReference type="ARBA" id="ARBA00032666"/>
    </source>
</evidence>
<evidence type="ECO:0000256" key="26">
    <source>
        <dbReference type="RuleBase" id="RU000461"/>
    </source>
</evidence>
<keyword evidence="13 25" id="KW-0408">Iron</keyword>
<evidence type="ECO:0000256" key="14">
    <source>
        <dbReference type="ARBA" id="ARBA00023033"/>
    </source>
</evidence>
<dbReference type="Gene3D" id="1.10.630.10">
    <property type="entry name" value="Cytochrome P450"/>
    <property type="match status" value="1"/>
</dbReference>
<comment type="cofactor">
    <cofactor evidence="1 25">
        <name>heme</name>
        <dbReference type="ChEBI" id="CHEBI:30413"/>
    </cofactor>
</comment>
<comment type="subcellular location">
    <subcellularLocation>
        <location evidence="2">Mitochondrion inner membrane</location>
        <topology evidence="2">Peripheral membrane protein</topology>
    </subcellularLocation>
</comment>
<dbReference type="CDD" id="cd11054">
    <property type="entry name" value="CYP24A1-like"/>
    <property type="match status" value="1"/>
</dbReference>
<evidence type="ECO:0000313" key="27">
    <source>
        <dbReference type="EMBL" id="CAH1779130.1"/>
    </source>
</evidence>
<dbReference type="EMBL" id="CAIIXF020000003">
    <property type="protein sequence ID" value="CAH1779130.1"/>
    <property type="molecule type" value="Genomic_DNA"/>
</dbReference>
<dbReference type="Proteomes" id="UP000749559">
    <property type="component" value="Unassembled WGS sequence"/>
</dbReference>
<dbReference type="PANTHER" id="PTHR24279:SF3">
    <property type="entry name" value="CHOLESTEROL SIDE-CHAIN CLEAVAGE ENZYME, MITOCHONDRIAL"/>
    <property type="match status" value="1"/>
</dbReference>
<sequence>MPSYCIPLANRGLCRFSTSPCCTTFLSPSNQNVVSKSQRSTSATSALSEDTHEHVKPFKDIPGHTGFFERWKNLYLALKGQNEVRISNLLYKDYNVYGSIYKQYVGPIAMVSVGGPEVIEQLFRNLDKYPLKPLDTLGGWIAYREIRGEACGVLTAEEQNWADMRNVLSKKILKPKHIQIYGPKINSIVSDMVTRLRYARDVDGNGLVIPQLTNELYKWSMEGVCSILYETRLGCLDNKISPDLQAFIDAVANMLTTTGQLNAALALQIKLNSKPWRVHRDAWDTIFGQAKKCIDNRRKELADKLQNEETDPDDEGAELLTYLFANNKMSDKEIHANMTELMMAGVDTTSNTLGFALYLLAQHPEAQDKLKTEVDQVLNGRLAEYSDFQNMPYLRAVVKETLRIYPVVPIYARIVDKDFVLGGYKIPKRTFLLLNHMGCCRDEKVFKNADQFIPERWYRKEGRADHHAFASVPFSYGVRSCVGRRIAELELYLALCRISNEFKLKLSDGEFVPFYRGILTPGREVPIEFHDR</sequence>
<dbReference type="Pfam" id="PF00067">
    <property type="entry name" value="p450"/>
    <property type="match status" value="1"/>
</dbReference>
<evidence type="ECO:0000256" key="10">
    <source>
        <dbReference type="ARBA" id="ARBA00022792"/>
    </source>
</evidence>
<dbReference type="GO" id="GO:0071375">
    <property type="term" value="P:cellular response to peptide hormone stimulus"/>
    <property type="evidence" value="ECO:0007669"/>
    <property type="project" value="TreeGrafter"/>
</dbReference>
<keyword evidence="20" id="KW-0755">Steroidogenesis</keyword>
<keyword evidence="9 25" id="KW-0479">Metal-binding</keyword>
<dbReference type="GO" id="GO:0005743">
    <property type="term" value="C:mitochondrial inner membrane"/>
    <property type="evidence" value="ECO:0007669"/>
    <property type="project" value="UniProtKB-SubCell"/>
</dbReference>
<dbReference type="FunFam" id="1.10.630.10:FF:000006">
    <property type="entry name" value="Cytochrome P450 302a1, mitochondrial"/>
    <property type="match status" value="1"/>
</dbReference>
<name>A0A8J1XT73_OWEFU</name>
<keyword evidence="15" id="KW-0443">Lipid metabolism</keyword>
<keyword evidence="11" id="KW-0809">Transit peptide</keyword>
<keyword evidence="17" id="KW-0472">Membrane</keyword>
<dbReference type="GO" id="GO:0008386">
    <property type="term" value="F:cholesterol monooxygenase (side-chain-cleaving) activity"/>
    <property type="evidence" value="ECO:0007669"/>
    <property type="project" value="UniProtKB-EC"/>
</dbReference>